<evidence type="ECO:0000313" key="3">
    <source>
        <dbReference type="Proteomes" id="UP000242715"/>
    </source>
</evidence>
<feature type="region of interest" description="Disordered" evidence="1">
    <location>
        <begin position="132"/>
        <end position="166"/>
    </location>
</feature>
<keyword evidence="3" id="KW-1185">Reference proteome</keyword>
<dbReference type="EMBL" id="DF973559">
    <property type="protein sequence ID" value="GAU34554.1"/>
    <property type="molecule type" value="Genomic_DNA"/>
</dbReference>
<dbReference type="Proteomes" id="UP000242715">
    <property type="component" value="Unassembled WGS sequence"/>
</dbReference>
<feature type="compositionally biased region" description="Low complexity" evidence="1">
    <location>
        <begin position="147"/>
        <end position="160"/>
    </location>
</feature>
<dbReference type="PANTHER" id="PTHR33673:SF36">
    <property type="entry name" value="MYB-LIKE PROTEIN Q"/>
    <property type="match status" value="1"/>
</dbReference>
<dbReference type="PANTHER" id="PTHR33673">
    <property type="entry name" value="SUPPRESSOR SRP40-LIKE PROTEIN"/>
    <property type="match status" value="1"/>
</dbReference>
<proteinExistence type="predicted"/>
<organism evidence="2 3">
    <name type="scientific">Trifolium subterraneum</name>
    <name type="common">Subterranean clover</name>
    <dbReference type="NCBI Taxonomy" id="3900"/>
    <lineage>
        <taxon>Eukaryota</taxon>
        <taxon>Viridiplantae</taxon>
        <taxon>Streptophyta</taxon>
        <taxon>Embryophyta</taxon>
        <taxon>Tracheophyta</taxon>
        <taxon>Spermatophyta</taxon>
        <taxon>Magnoliopsida</taxon>
        <taxon>eudicotyledons</taxon>
        <taxon>Gunneridae</taxon>
        <taxon>Pentapetalae</taxon>
        <taxon>rosids</taxon>
        <taxon>fabids</taxon>
        <taxon>Fabales</taxon>
        <taxon>Fabaceae</taxon>
        <taxon>Papilionoideae</taxon>
        <taxon>50 kb inversion clade</taxon>
        <taxon>NPAAA clade</taxon>
        <taxon>Hologalegina</taxon>
        <taxon>IRL clade</taxon>
        <taxon>Trifolieae</taxon>
        <taxon>Trifolium</taxon>
    </lineage>
</organism>
<evidence type="ECO:0000256" key="1">
    <source>
        <dbReference type="SAM" id="MobiDB-lite"/>
    </source>
</evidence>
<evidence type="ECO:0000313" key="2">
    <source>
        <dbReference type="EMBL" id="GAU34554.1"/>
    </source>
</evidence>
<dbReference type="AlphaFoldDB" id="A0A2Z6MPP1"/>
<feature type="region of interest" description="Disordered" evidence="1">
    <location>
        <begin position="91"/>
        <end position="116"/>
    </location>
</feature>
<accession>A0A2Z6MPP1</accession>
<gene>
    <name evidence="2" type="ORF">TSUD_219380</name>
</gene>
<feature type="compositionally biased region" description="Low complexity" evidence="1">
    <location>
        <begin position="56"/>
        <end position="71"/>
    </location>
</feature>
<feature type="region of interest" description="Disordered" evidence="1">
    <location>
        <begin position="17"/>
        <end position="71"/>
    </location>
</feature>
<reference evidence="3" key="1">
    <citation type="journal article" date="2017" name="Front. Plant Sci.">
        <title>Climate Clever Clovers: New Paradigm to Reduce the Environmental Footprint of Ruminants by Breeding Low Methanogenic Forages Utilizing Haplotype Variation.</title>
        <authorList>
            <person name="Kaur P."/>
            <person name="Appels R."/>
            <person name="Bayer P.E."/>
            <person name="Keeble-Gagnere G."/>
            <person name="Wang J."/>
            <person name="Hirakawa H."/>
            <person name="Shirasawa K."/>
            <person name="Vercoe P."/>
            <person name="Stefanova K."/>
            <person name="Durmic Z."/>
            <person name="Nichols P."/>
            <person name="Revell C."/>
            <person name="Isobe S.N."/>
            <person name="Edwards D."/>
            <person name="Erskine W."/>
        </authorList>
    </citation>
    <scope>NUCLEOTIDE SEQUENCE [LARGE SCALE GENOMIC DNA]</scope>
    <source>
        <strain evidence="3">cv. Daliak</strain>
    </source>
</reference>
<sequence length="337" mass="37302">MYAETFDHNIEDKVVEIYPDGSESSSSDSERQIDVITGDESGENNSLDTHIKETKSLSSSASGRKSSSFSLSEISSDDLFGIDTLKFATSDAPAPKSEKNYVSSSDESSAKSEKNLSSNDFFGIDNLKFTASNASEPAPKSGKNYVSSSDESSSNSETNNRPPVPTSTYQVYNVAYSPKCMSPTLSPSIQVMDRSGGYDSSRIPSSIFEINSNINPLEWSLASNDSLFSIHIDQNSFSKDTFKFRESQRSEKLTKPVEQNTFNQIPSVTIEKIDISNKIDDIENLEPLEESFRFKPHLTEVQHDIKSLHEIVNSMSTKSSAMSSFENETMRHSFVPL</sequence>
<protein>
    <submittedName>
        <fullName evidence="2">Uncharacterized protein</fullName>
    </submittedName>
</protein>
<dbReference type="OrthoDB" id="1302201at2759"/>
<name>A0A2Z6MPP1_TRISU</name>